<organism evidence="2 3">
    <name type="scientific">Hyphomicrobium denitrificans 1NES1</name>
    <dbReference type="NCBI Taxonomy" id="670307"/>
    <lineage>
        <taxon>Bacteria</taxon>
        <taxon>Pseudomonadati</taxon>
        <taxon>Pseudomonadota</taxon>
        <taxon>Alphaproteobacteria</taxon>
        <taxon>Hyphomicrobiales</taxon>
        <taxon>Hyphomicrobiaceae</taxon>
        <taxon>Hyphomicrobium</taxon>
    </lineage>
</organism>
<name>N0B4N6_9HYPH</name>
<dbReference type="AlphaFoldDB" id="N0B4N6"/>
<accession>N0B4N6</accession>
<evidence type="ECO:0000256" key="1">
    <source>
        <dbReference type="SAM" id="Phobius"/>
    </source>
</evidence>
<evidence type="ECO:0000313" key="3">
    <source>
        <dbReference type="Proteomes" id="UP000005952"/>
    </source>
</evidence>
<reference evidence="2 3" key="1">
    <citation type="journal article" date="2013" name="Genome Announc.">
        <title>Genome sequences for three denitrifying bacterial strains isolated from a uranium- and nitrate-contaminated subsurface environment.</title>
        <authorList>
            <person name="Venkatramanan R."/>
            <person name="Prakash O."/>
            <person name="Woyke T."/>
            <person name="Chain P."/>
            <person name="Goodwin L.A."/>
            <person name="Watson D."/>
            <person name="Brooks S."/>
            <person name="Kostka J.E."/>
            <person name="Green S.J."/>
        </authorList>
    </citation>
    <scope>NUCLEOTIDE SEQUENCE [LARGE SCALE GENOMIC DNA]</scope>
    <source>
        <strain evidence="2 3">1NES1</strain>
    </source>
</reference>
<keyword evidence="1" id="KW-1133">Transmembrane helix</keyword>
<proteinExistence type="predicted"/>
<dbReference type="STRING" id="670307.HYPDE_33983"/>
<protein>
    <submittedName>
        <fullName evidence="2">Uncharacterized protein</fullName>
    </submittedName>
</protein>
<sequence length="102" mass="11173">MLHQTTERTMSDRTQLAIGRNSISVPRLTKRAVEAGVATALTSCVALVILVLNNVLTGRGGWMNGFDVWLSYMRQPAILGTMILTALVTSLFLAWQRGRGAR</sequence>
<keyword evidence="1" id="KW-0472">Membrane</keyword>
<gene>
    <name evidence="2" type="ORF">HYPDE_33983</name>
</gene>
<dbReference type="KEGG" id="hdt:HYPDE_33983"/>
<dbReference type="EMBL" id="CP005587">
    <property type="protein sequence ID" value="AGK58469.1"/>
    <property type="molecule type" value="Genomic_DNA"/>
</dbReference>
<feature type="transmembrane region" description="Helical" evidence="1">
    <location>
        <begin position="76"/>
        <end position="95"/>
    </location>
</feature>
<keyword evidence="1" id="KW-0812">Transmembrane</keyword>
<feature type="transmembrane region" description="Helical" evidence="1">
    <location>
        <begin position="35"/>
        <end position="56"/>
    </location>
</feature>
<dbReference type="Proteomes" id="UP000005952">
    <property type="component" value="Chromosome"/>
</dbReference>
<evidence type="ECO:0000313" key="2">
    <source>
        <dbReference type="EMBL" id="AGK58469.1"/>
    </source>
</evidence>
<dbReference type="HOGENOM" id="CLU_2273529_0_0_5"/>
<keyword evidence="3" id="KW-1185">Reference proteome</keyword>